<evidence type="ECO:0000313" key="1">
    <source>
        <dbReference type="EMBL" id="MFC0268591.1"/>
    </source>
</evidence>
<reference evidence="1 2" key="1">
    <citation type="submission" date="2024-09" db="EMBL/GenBank/DDBJ databases">
        <authorList>
            <person name="Sun Q."/>
            <person name="Mori K."/>
        </authorList>
    </citation>
    <scope>NUCLEOTIDE SEQUENCE [LARGE SCALE GENOMIC DNA]</scope>
    <source>
        <strain evidence="1 2">CCM 7415</strain>
    </source>
</reference>
<protein>
    <submittedName>
        <fullName evidence="1">Uncharacterized protein</fullName>
    </submittedName>
</protein>
<evidence type="ECO:0000313" key="2">
    <source>
        <dbReference type="Proteomes" id="UP001589814"/>
    </source>
</evidence>
<dbReference type="RefSeq" id="WP_019950195.1">
    <property type="nucleotide sequence ID" value="NZ_JBHLVX010000043.1"/>
</dbReference>
<proteinExistence type="predicted"/>
<gene>
    <name evidence="1" type="ORF">ACFFHW_11470</name>
</gene>
<comment type="caution">
    <text evidence="1">The sequence shown here is derived from an EMBL/GenBank/DDBJ whole genome shotgun (WGS) entry which is preliminary data.</text>
</comment>
<sequence>MAQPRTKSDFIGDRFLDLIERGEQIPEFELRRLELEVRKLPNEYEKSLDMAYLYAIWGRYPEARDWLKAAGGFGLSTALRYAGAAQASLNFHETRKALRWALDQGLVTTEEDRHFAFVLAAFSCALEICTEIKDMLTNTDRISHMDGTIGAMLRISDMGLKDEDVQEYVMRALCAADPWLRDKRRAMVIGHAAYPEMLDKVIIQVSVPADPDEFGDILWAMSDIDRTGIPQEVSQAVIISPVPAE</sequence>
<organism evidence="1 2">
    <name type="scientific">Kushneria aurantia</name>
    <dbReference type="NCBI Taxonomy" id="504092"/>
    <lineage>
        <taxon>Bacteria</taxon>
        <taxon>Pseudomonadati</taxon>
        <taxon>Pseudomonadota</taxon>
        <taxon>Gammaproteobacteria</taxon>
        <taxon>Oceanospirillales</taxon>
        <taxon>Halomonadaceae</taxon>
        <taxon>Kushneria</taxon>
    </lineage>
</organism>
<accession>A0ABV6G4N2</accession>
<name>A0ABV6G4N2_9GAMM</name>
<keyword evidence="2" id="KW-1185">Reference proteome</keyword>
<dbReference type="EMBL" id="JBHLVX010000043">
    <property type="protein sequence ID" value="MFC0268591.1"/>
    <property type="molecule type" value="Genomic_DNA"/>
</dbReference>
<dbReference type="Proteomes" id="UP001589814">
    <property type="component" value="Unassembled WGS sequence"/>
</dbReference>